<dbReference type="InterPro" id="IPR036634">
    <property type="entry name" value="PRD_sf"/>
</dbReference>
<proteinExistence type="predicted"/>
<organism evidence="2 3">
    <name type="scientific">Entomospira entomophila</name>
    <dbReference type="NCBI Taxonomy" id="2719988"/>
    <lineage>
        <taxon>Bacteria</taxon>
        <taxon>Pseudomonadati</taxon>
        <taxon>Spirochaetota</taxon>
        <taxon>Spirochaetia</taxon>
        <taxon>Spirochaetales</taxon>
        <taxon>Spirochaetaceae</taxon>
        <taxon>Entomospira</taxon>
    </lineage>
</organism>
<evidence type="ECO:0000259" key="1">
    <source>
        <dbReference type="PROSITE" id="PS51372"/>
    </source>
</evidence>
<dbReference type="SUPFAM" id="SSF63520">
    <property type="entry name" value="PTS-regulatory domain, PRD"/>
    <property type="match status" value="1"/>
</dbReference>
<protein>
    <submittedName>
        <fullName evidence="2">PRD domain-containing protein</fullName>
    </submittedName>
</protein>
<sequence>MIQQRLSILRDNQVIDTQTYDYMQEILDYLTTKHHVEADNSALFLTHLSMAIMRQINNDTAIDPLDEHLYQQIRESEDFDKAQRIWSDLATKSFIPIPDHELGYIYMHLVALLNQSS</sequence>
<name>A0A968KUC0_9SPIO</name>
<evidence type="ECO:0000313" key="2">
    <source>
        <dbReference type="EMBL" id="NIZ41311.1"/>
    </source>
</evidence>
<gene>
    <name evidence="2" type="ORF">HCT14_07315</name>
</gene>
<comment type="caution">
    <text evidence="2">The sequence shown here is derived from an EMBL/GenBank/DDBJ whole genome shotgun (WGS) entry which is preliminary data.</text>
</comment>
<dbReference type="Gene3D" id="1.10.1790.10">
    <property type="entry name" value="PRD domain"/>
    <property type="match status" value="1"/>
</dbReference>
<keyword evidence="3" id="KW-1185">Reference proteome</keyword>
<dbReference type="Pfam" id="PF00874">
    <property type="entry name" value="PRD"/>
    <property type="match status" value="1"/>
</dbReference>
<accession>A0A968KUC0</accession>
<dbReference type="InterPro" id="IPR011608">
    <property type="entry name" value="PRD"/>
</dbReference>
<dbReference type="RefSeq" id="WP_167700929.1">
    <property type="nucleotide sequence ID" value="NZ_CP118175.1"/>
</dbReference>
<reference evidence="2 3" key="1">
    <citation type="submission" date="2020-03" db="EMBL/GenBank/DDBJ databases">
        <title>Spirochaetal bacteria isolated from arthropods constitute a novel genus Entomospira genus novum within the order Spirochaetales.</title>
        <authorList>
            <person name="Grana-Miraglia L."/>
            <person name="Sikutova S."/>
            <person name="Fingerle V."/>
            <person name="Sing A."/>
            <person name="Castillo-Ramirez S."/>
            <person name="Margos G."/>
            <person name="Rudolf I."/>
        </authorList>
    </citation>
    <scope>NUCLEOTIDE SEQUENCE [LARGE SCALE GENOMIC DNA]</scope>
    <source>
        <strain evidence="2 3">BR193</strain>
    </source>
</reference>
<dbReference type="EMBL" id="JAATLJ010000002">
    <property type="protein sequence ID" value="NIZ41311.1"/>
    <property type="molecule type" value="Genomic_DNA"/>
</dbReference>
<feature type="domain" description="PRD" evidence="1">
    <location>
        <begin position="10"/>
        <end position="117"/>
    </location>
</feature>
<dbReference type="GO" id="GO:0006355">
    <property type="term" value="P:regulation of DNA-templated transcription"/>
    <property type="evidence" value="ECO:0007669"/>
    <property type="project" value="InterPro"/>
</dbReference>
<dbReference type="PROSITE" id="PS51372">
    <property type="entry name" value="PRD_2"/>
    <property type="match status" value="1"/>
</dbReference>
<evidence type="ECO:0000313" key="3">
    <source>
        <dbReference type="Proteomes" id="UP000711995"/>
    </source>
</evidence>
<dbReference type="Proteomes" id="UP000711995">
    <property type="component" value="Unassembled WGS sequence"/>
</dbReference>
<dbReference type="AlphaFoldDB" id="A0A968KUC0"/>